<accession>A0A6J4Q2H6</accession>
<evidence type="ECO:0000313" key="1">
    <source>
        <dbReference type="EMBL" id="CAA9432270.1"/>
    </source>
</evidence>
<gene>
    <name evidence="1" type="ORF">AVDCRST_MAG80-664</name>
</gene>
<organism evidence="1">
    <name type="scientific">uncultured Rubrobacteraceae bacterium</name>
    <dbReference type="NCBI Taxonomy" id="349277"/>
    <lineage>
        <taxon>Bacteria</taxon>
        <taxon>Bacillati</taxon>
        <taxon>Actinomycetota</taxon>
        <taxon>Rubrobacteria</taxon>
        <taxon>Rubrobacterales</taxon>
        <taxon>Rubrobacteraceae</taxon>
        <taxon>environmental samples</taxon>
    </lineage>
</organism>
<dbReference type="EMBL" id="CADCVC010000054">
    <property type="protein sequence ID" value="CAA9432270.1"/>
    <property type="molecule type" value="Genomic_DNA"/>
</dbReference>
<proteinExistence type="predicted"/>
<reference evidence="1" key="1">
    <citation type="submission" date="2020-02" db="EMBL/GenBank/DDBJ databases">
        <authorList>
            <person name="Meier V. D."/>
        </authorList>
    </citation>
    <scope>NUCLEOTIDE SEQUENCE</scope>
    <source>
        <strain evidence="1">AVDCRST_MAG80</strain>
    </source>
</reference>
<protein>
    <submittedName>
        <fullName evidence="1">Uncharacterized protein</fullName>
    </submittedName>
</protein>
<name>A0A6J4Q2H6_9ACTN</name>
<sequence length="65" mass="7593">MRSEPHTLTHARVGVVDTGGFDLYQYLPRSWLRRLEDVETQHLGAARLVYPYRFISFSPSWIADL</sequence>
<dbReference type="AlphaFoldDB" id="A0A6J4Q2H6"/>